<keyword evidence="4" id="KW-1185">Reference proteome</keyword>
<organism evidence="3 4">
    <name type="scientific">Pectinatus brassicae</name>
    <dbReference type="NCBI Taxonomy" id="862415"/>
    <lineage>
        <taxon>Bacteria</taxon>
        <taxon>Bacillati</taxon>
        <taxon>Bacillota</taxon>
        <taxon>Negativicutes</taxon>
        <taxon>Selenomonadales</taxon>
        <taxon>Selenomonadaceae</taxon>
        <taxon>Pectinatus</taxon>
    </lineage>
</organism>
<feature type="domain" description="Ysc84 actin-binding" evidence="2">
    <location>
        <begin position="101"/>
        <end position="188"/>
    </location>
</feature>
<evidence type="ECO:0000313" key="3">
    <source>
        <dbReference type="EMBL" id="MBB5336070.1"/>
    </source>
</evidence>
<proteinExistence type="predicted"/>
<dbReference type="AlphaFoldDB" id="A0A840UIQ8"/>
<accession>A0A840UIQ8</accession>
<feature type="chain" id="PRO_5032407175" evidence="1">
    <location>
        <begin position="25"/>
        <end position="188"/>
    </location>
</feature>
<evidence type="ECO:0000259" key="2">
    <source>
        <dbReference type="Pfam" id="PF04366"/>
    </source>
</evidence>
<dbReference type="InterPro" id="IPR007461">
    <property type="entry name" value="Ysc84_actin-binding"/>
</dbReference>
<comment type="caution">
    <text evidence="3">The sequence shown here is derived from an EMBL/GenBank/DDBJ whole genome shotgun (WGS) entry which is preliminary data.</text>
</comment>
<dbReference type="EMBL" id="JACHFH010000012">
    <property type="protein sequence ID" value="MBB5336070.1"/>
    <property type="molecule type" value="Genomic_DNA"/>
</dbReference>
<feature type="signal peptide" evidence="1">
    <location>
        <begin position="1"/>
        <end position="24"/>
    </location>
</feature>
<sequence length="188" mass="20569">MPKITIKTIVFIFMLLLITTTVSATSKEDQRTALLHKTVTTLQELYSKQPKAKSVIEHSAGYAVFNNTGFKLLLLGHSHGQGVAVNRRTGKKIFMRMQEYQAGLGLGVKEYAVIFVFSNEDAWNSFVEKGWTFGAQATAAATDGVNGDALEGAVPISPGVWIYQMTTKGLAAELAVKGTNYYKDKDLN</sequence>
<protein>
    <submittedName>
        <fullName evidence="3">Lipid-binding SYLF domain-containing protein</fullName>
    </submittedName>
</protein>
<dbReference type="RefSeq" id="WP_183860675.1">
    <property type="nucleotide sequence ID" value="NZ_JACHFH010000012.1"/>
</dbReference>
<dbReference type="Pfam" id="PF04366">
    <property type="entry name" value="Ysc84"/>
    <property type="match status" value="1"/>
</dbReference>
<name>A0A840UIQ8_9FIRM</name>
<gene>
    <name evidence="3" type="ORF">HNR32_001214</name>
</gene>
<evidence type="ECO:0000313" key="4">
    <source>
        <dbReference type="Proteomes" id="UP000559117"/>
    </source>
</evidence>
<dbReference type="Proteomes" id="UP000559117">
    <property type="component" value="Unassembled WGS sequence"/>
</dbReference>
<reference evidence="3 4" key="1">
    <citation type="submission" date="2020-08" db="EMBL/GenBank/DDBJ databases">
        <title>Genomic Encyclopedia of Type Strains, Phase IV (KMG-IV): sequencing the most valuable type-strain genomes for metagenomic binning, comparative biology and taxonomic classification.</title>
        <authorList>
            <person name="Goeker M."/>
        </authorList>
    </citation>
    <scope>NUCLEOTIDE SEQUENCE [LARGE SCALE GENOMIC DNA]</scope>
    <source>
        <strain evidence="3 4">DSM 24661</strain>
    </source>
</reference>
<keyword evidence="1" id="KW-0732">Signal</keyword>
<evidence type="ECO:0000256" key="1">
    <source>
        <dbReference type="SAM" id="SignalP"/>
    </source>
</evidence>